<proteinExistence type="predicted"/>
<dbReference type="AlphaFoldDB" id="X1FM46"/>
<reference evidence="1" key="1">
    <citation type="journal article" date="2014" name="Front. Microbiol.">
        <title>High frequency of phylogenetically diverse reductive dehalogenase-homologous genes in deep subseafloor sedimentary metagenomes.</title>
        <authorList>
            <person name="Kawai M."/>
            <person name="Futagami T."/>
            <person name="Toyoda A."/>
            <person name="Takaki Y."/>
            <person name="Nishi S."/>
            <person name="Hori S."/>
            <person name="Arai W."/>
            <person name="Tsubouchi T."/>
            <person name="Morono Y."/>
            <person name="Uchiyama I."/>
            <person name="Ito T."/>
            <person name="Fujiyama A."/>
            <person name="Inagaki F."/>
            <person name="Takami H."/>
        </authorList>
    </citation>
    <scope>NUCLEOTIDE SEQUENCE</scope>
    <source>
        <strain evidence="1">Expedition CK06-06</strain>
    </source>
</reference>
<dbReference type="EMBL" id="BARU01001256">
    <property type="protein sequence ID" value="GAH30444.1"/>
    <property type="molecule type" value="Genomic_DNA"/>
</dbReference>
<protein>
    <submittedName>
        <fullName evidence="1">Uncharacterized protein</fullName>
    </submittedName>
</protein>
<evidence type="ECO:0000313" key="1">
    <source>
        <dbReference type="EMBL" id="GAH30444.1"/>
    </source>
</evidence>
<name>X1FM46_9ZZZZ</name>
<sequence length="123" mass="14083">MVLQKENIWDRLKTDSVWVTNTRTALFAAVAERQFRYVVGVWISGNMQVTTTIELEKLEEDASYTIKWSPIPVAPADFRQIPKGSYSIIDPIITFEGGTRFYGKTDVVGMSLNISLAYWDWDI</sequence>
<gene>
    <name evidence="1" type="ORF">S03H2_03406</name>
</gene>
<comment type="caution">
    <text evidence="1">The sequence shown here is derived from an EMBL/GenBank/DDBJ whole genome shotgun (WGS) entry which is preliminary data.</text>
</comment>
<accession>X1FM46</accession>
<organism evidence="1">
    <name type="scientific">marine sediment metagenome</name>
    <dbReference type="NCBI Taxonomy" id="412755"/>
    <lineage>
        <taxon>unclassified sequences</taxon>
        <taxon>metagenomes</taxon>
        <taxon>ecological metagenomes</taxon>
    </lineage>
</organism>